<evidence type="ECO:0008006" key="4">
    <source>
        <dbReference type="Google" id="ProtNLM"/>
    </source>
</evidence>
<dbReference type="Proteomes" id="UP000266206">
    <property type="component" value="Unassembled WGS sequence"/>
</dbReference>
<gene>
    <name evidence="2" type="ORF">CJP73_12670</name>
</gene>
<dbReference type="EMBL" id="NQYH01000012">
    <property type="protein sequence ID" value="RIY39931.1"/>
    <property type="molecule type" value="Genomic_DNA"/>
</dbReference>
<accession>A0A3A1YQZ9</accession>
<feature type="compositionally biased region" description="Pro residues" evidence="1">
    <location>
        <begin position="118"/>
        <end position="127"/>
    </location>
</feature>
<feature type="region of interest" description="Disordered" evidence="1">
    <location>
        <begin position="98"/>
        <end position="146"/>
    </location>
</feature>
<comment type="caution">
    <text evidence="2">The sequence shown here is derived from an EMBL/GenBank/DDBJ whole genome shotgun (WGS) entry which is preliminary data.</text>
</comment>
<reference evidence="2 3" key="1">
    <citation type="submission" date="2017-08" db="EMBL/GenBank/DDBJ databases">
        <title>Pusillimonas indicus sp. nov., a member of the family Alcaligenaceae isolated from surface seawater.</title>
        <authorList>
            <person name="Li J."/>
        </authorList>
    </citation>
    <scope>NUCLEOTIDE SEQUENCE [LARGE SCALE GENOMIC DNA]</scope>
    <source>
        <strain evidence="2 3">L52-1-41</strain>
    </source>
</reference>
<organism evidence="2 3">
    <name type="scientific">Neopusillimonas maritima</name>
    <dbReference type="NCBI Taxonomy" id="2026239"/>
    <lineage>
        <taxon>Bacteria</taxon>
        <taxon>Pseudomonadati</taxon>
        <taxon>Pseudomonadota</taxon>
        <taxon>Betaproteobacteria</taxon>
        <taxon>Burkholderiales</taxon>
        <taxon>Alcaligenaceae</taxon>
        <taxon>Neopusillimonas</taxon>
    </lineage>
</organism>
<sequence length="146" mass="15778">MFKAAVVGGALAFLSGCATSGRSFNEMALAEFVPGQTTYTQAVRLLGAEPVNTYSQLNGTMLAQWEHKITVLTDAAYYRRNLLLRFSPDGRFEAVVDSNNVLPSPKQPADSASGYTQMPPPPSPVRQPNPELEQTVSSQAVAYPLK</sequence>
<dbReference type="RefSeq" id="WP_119516686.1">
    <property type="nucleotide sequence ID" value="NZ_NQYH01000012.1"/>
</dbReference>
<evidence type="ECO:0000313" key="2">
    <source>
        <dbReference type="EMBL" id="RIY39931.1"/>
    </source>
</evidence>
<protein>
    <recommendedName>
        <fullName evidence="4">Lipoprotein SmpA/OmlA domain-containing protein</fullName>
    </recommendedName>
</protein>
<dbReference type="AlphaFoldDB" id="A0A3A1YQZ9"/>
<dbReference type="PROSITE" id="PS51257">
    <property type="entry name" value="PROKAR_LIPOPROTEIN"/>
    <property type="match status" value="1"/>
</dbReference>
<evidence type="ECO:0000313" key="3">
    <source>
        <dbReference type="Proteomes" id="UP000266206"/>
    </source>
</evidence>
<name>A0A3A1YQZ9_9BURK</name>
<evidence type="ECO:0000256" key="1">
    <source>
        <dbReference type="SAM" id="MobiDB-lite"/>
    </source>
</evidence>
<proteinExistence type="predicted"/>